<gene>
    <name evidence="1" type="ORF">S12H4_12248</name>
</gene>
<comment type="caution">
    <text evidence="1">The sequence shown here is derived from an EMBL/GenBank/DDBJ whole genome shotgun (WGS) entry which is preliminary data.</text>
</comment>
<dbReference type="AlphaFoldDB" id="X1TS06"/>
<name>X1TS06_9ZZZZ</name>
<dbReference type="EMBL" id="BARW01005747">
    <property type="protein sequence ID" value="GAI82819.1"/>
    <property type="molecule type" value="Genomic_DNA"/>
</dbReference>
<protein>
    <submittedName>
        <fullName evidence="1">Uncharacterized protein</fullName>
    </submittedName>
</protein>
<evidence type="ECO:0000313" key="1">
    <source>
        <dbReference type="EMBL" id="GAI82819.1"/>
    </source>
</evidence>
<organism evidence="1">
    <name type="scientific">marine sediment metagenome</name>
    <dbReference type="NCBI Taxonomy" id="412755"/>
    <lineage>
        <taxon>unclassified sequences</taxon>
        <taxon>metagenomes</taxon>
        <taxon>ecological metagenomes</taxon>
    </lineage>
</organism>
<reference evidence="1" key="1">
    <citation type="journal article" date="2014" name="Front. Microbiol.">
        <title>High frequency of phylogenetically diverse reductive dehalogenase-homologous genes in deep subseafloor sedimentary metagenomes.</title>
        <authorList>
            <person name="Kawai M."/>
            <person name="Futagami T."/>
            <person name="Toyoda A."/>
            <person name="Takaki Y."/>
            <person name="Nishi S."/>
            <person name="Hori S."/>
            <person name="Arai W."/>
            <person name="Tsubouchi T."/>
            <person name="Morono Y."/>
            <person name="Uchiyama I."/>
            <person name="Ito T."/>
            <person name="Fujiyama A."/>
            <person name="Inagaki F."/>
            <person name="Takami H."/>
        </authorList>
    </citation>
    <scope>NUCLEOTIDE SEQUENCE</scope>
    <source>
        <strain evidence="1">Expedition CK06-06</strain>
    </source>
</reference>
<sequence>MRWIQKRNPKYHSNLENILGRNYILYFDEKRNKRANPPKVV</sequence>
<proteinExistence type="predicted"/>
<accession>X1TS06</accession>